<dbReference type="GO" id="GO:0006629">
    <property type="term" value="P:lipid metabolic process"/>
    <property type="evidence" value="ECO:0007669"/>
    <property type="project" value="UniProtKB-KW"/>
</dbReference>
<evidence type="ECO:0000256" key="6">
    <source>
        <dbReference type="ARBA" id="ARBA00023136"/>
    </source>
</evidence>
<evidence type="ECO:0008006" key="11">
    <source>
        <dbReference type="Google" id="ProtNLM"/>
    </source>
</evidence>
<dbReference type="PhylomeDB" id="A0A0D2X255"/>
<organism evidence="9 10">
    <name type="scientific">Capsaspora owczarzaki (strain ATCC 30864)</name>
    <dbReference type="NCBI Taxonomy" id="595528"/>
    <lineage>
        <taxon>Eukaryota</taxon>
        <taxon>Filasterea</taxon>
        <taxon>Capsaspora</taxon>
    </lineage>
</organism>
<dbReference type="STRING" id="595528.A0A0D2X255"/>
<dbReference type="InterPro" id="IPR009617">
    <property type="entry name" value="Seipin"/>
</dbReference>
<feature type="compositionally biased region" description="Basic and acidic residues" evidence="7">
    <location>
        <begin position="309"/>
        <end position="320"/>
    </location>
</feature>
<gene>
    <name evidence="9" type="ORF">CAOG_009617</name>
</gene>
<keyword evidence="10" id="KW-1185">Reference proteome</keyword>
<dbReference type="Pfam" id="PF06775">
    <property type="entry name" value="Seipin"/>
    <property type="match status" value="1"/>
</dbReference>
<sequence>MANVVVRWLLWLAELVLRLLVVRTGLAALALWIARATGRTLLYALYFATVFGCAVCLYVAFYLAYIPTASLVRPVHLQFQSSSSESLVASVLSDSAIIDASALALRLDAAAAPPRDHITLTENYRLLSRSQGYDVSVVLDLPDSDVNRQLGMFMIGVSFLSAEGVSVRNASRPCVLRYRSDLLRTMHTLVFAIPLLLGITDQHQSMSVPIFEQMHDNPHHPITSVVVSVSKPLLQVYSATLRIDAHFIGLRYWMYWWPFTTGSILICWLFVLLLVLFWLVRRRYNVDAHFAELLGWGVDEDERAQHAGFRDREAWSRNESARQAPPVLNEPAFWPPPPPPPHGDDDEQMESLEQDLLSSLEEAGVLAPELDADLGAAPAPPKPQAAASPSSAFPGPANSRRAGAGPSLNERALPAPSLAAQADEGLVEPAPLGADEQPPVLRQRRHHLREAGEGVDRHTADEALDGEDLRDDSD</sequence>
<keyword evidence="4 8" id="KW-1133">Transmembrane helix</keyword>
<evidence type="ECO:0000313" key="10">
    <source>
        <dbReference type="Proteomes" id="UP000008743"/>
    </source>
</evidence>
<feature type="transmembrane region" description="Helical" evidence="8">
    <location>
        <begin position="15"/>
        <end position="34"/>
    </location>
</feature>
<evidence type="ECO:0000313" key="9">
    <source>
        <dbReference type="EMBL" id="KJE91969.1"/>
    </source>
</evidence>
<feature type="compositionally biased region" description="Low complexity" evidence="7">
    <location>
        <begin position="384"/>
        <end position="399"/>
    </location>
</feature>
<reference evidence="10" key="1">
    <citation type="submission" date="2011-02" db="EMBL/GenBank/DDBJ databases">
        <title>The Genome Sequence of Capsaspora owczarzaki ATCC 30864.</title>
        <authorList>
            <person name="Russ C."/>
            <person name="Cuomo C."/>
            <person name="Burger G."/>
            <person name="Gray M.W."/>
            <person name="Holland P.W.H."/>
            <person name="King N."/>
            <person name="Lang F.B.F."/>
            <person name="Roger A.J."/>
            <person name="Ruiz-Trillo I."/>
            <person name="Young S.K."/>
            <person name="Zeng Q."/>
            <person name="Gargeya S."/>
            <person name="Alvarado L."/>
            <person name="Berlin A."/>
            <person name="Chapman S.B."/>
            <person name="Chen Z."/>
            <person name="Freedman E."/>
            <person name="Gellesch M."/>
            <person name="Goldberg J."/>
            <person name="Griggs A."/>
            <person name="Gujja S."/>
            <person name="Heilman E."/>
            <person name="Heiman D."/>
            <person name="Howarth C."/>
            <person name="Mehta T."/>
            <person name="Neiman D."/>
            <person name="Pearson M."/>
            <person name="Roberts A."/>
            <person name="Saif S."/>
            <person name="Shea T."/>
            <person name="Shenoy N."/>
            <person name="Sisk P."/>
            <person name="Stolte C."/>
            <person name="Sykes S."/>
            <person name="White J."/>
            <person name="Yandava C."/>
            <person name="Haas B."/>
            <person name="Nusbaum C."/>
            <person name="Birren B."/>
        </authorList>
    </citation>
    <scope>NUCLEOTIDE SEQUENCE</scope>
    <source>
        <strain evidence="10">ATCC 30864</strain>
    </source>
</reference>
<dbReference type="EMBL" id="KE346363">
    <property type="protein sequence ID" value="KJE91969.1"/>
    <property type="molecule type" value="Genomic_DNA"/>
</dbReference>
<dbReference type="eggNOG" id="KOG4200">
    <property type="taxonomic scope" value="Eukaryota"/>
</dbReference>
<proteinExistence type="predicted"/>
<evidence type="ECO:0000256" key="5">
    <source>
        <dbReference type="ARBA" id="ARBA00023098"/>
    </source>
</evidence>
<dbReference type="GO" id="GO:0005789">
    <property type="term" value="C:endoplasmic reticulum membrane"/>
    <property type="evidence" value="ECO:0007669"/>
    <property type="project" value="UniProtKB-SubCell"/>
</dbReference>
<evidence type="ECO:0000256" key="2">
    <source>
        <dbReference type="ARBA" id="ARBA00022692"/>
    </source>
</evidence>
<accession>A0A0D2X255</accession>
<dbReference type="OrthoDB" id="3990054at2759"/>
<dbReference type="Proteomes" id="UP000008743">
    <property type="component" value="Unassembled WGS sequence"/>
</dbReference>
<evidence type="ECO:0000256" key="4">
    <source>
        <dbReference type="ARBA" id="ARBA00022989"/>
    </source>
</evidence>
<dbReference type="GO" id="GO:0140042">
    <property type="term" value="P:lipid droplet formation"/>
    <property type="evidence" value="ECO:0007669"/>
    <property type="project" value="UniProtKB-ARBA"/>
</dbReference>
<protein>
    <recommendedName>
        <fullName evidence="11">Seipin</fullName>
    </recommendedName>
</protein>
<feature type="compositionally biased region" description="Basic and acidic residues" evidence="7">
    <location>
        <begin position="449"/>
        <end position="461"/>
    </location>
</feature>
<evidence type="ECO:0000256" key="8">
    <source>
        <dbReference type="SAM" id="Phobius"/>
    </source>
</evidence>
<keyword evidence="5" id="KW-0443">Lipid metabolism</keyword>
<dbReference type="InParanoid" id="A0A0D2X255"/>
<feature type="transmembrane region" description="Helical" evidence="8">
    <location>
        <begin position="255"/>
        <end position="280"/>
    </location>
</feature>
<keyword evidence="2 8" id="KW-0812">Transmembrane</keyword>
<keyword evidence="3" id="KW-0256">Endoplasmic reticulum</keyword>
<evidence type="ECO:0000256" key="3">
    <source>
        <dbReference type="ARBA" id="ARBA00022824"/>
    </source>
</evidence>
<dbReference type="AlphaFoldDB" id="A0A0D2X255"/>
<feature type="compositionally biased region" description="Acidic residues" evidence="7">
    <location>
        <begin position="462"/>
        <end position="474"/>
    </location>
</feature>
<keyword evidence="6 8" id="KW-0472">Membrane</keyword>
<feature type="transmembrane region" description="Helical" evidence="8">
    <location>
        <begin position="41"/>
        <end position="65"/>
    </location>
</feature>
<name>A0A0D2X255_CAPO3</name>
<evidence type="ECO:0000256" key="1">
    <source>
        <dbReference type="ARBA" id="ARBA00004477"/>
    </source>
</evidence>
<feature type="region of interest" description="Disordered" evidence="7">
    <location>
        <begin position="309"/>
        <end position="349"/>
    </location>
</feature>
<comment type="subcellular location">
    <subcellularLocation>
        <location evidence="1">Endoplasmic reticulum membrane</location>
        <topology evidence="1">Multi-pass membrane protein</topology>
    </subcellularLocation>
</comment>
<dbReference type="CDD" id="cd23995">
    <property type="entry name" value="Seipin_BSCL2_like"/>
    <property type="match status" value="1"/>
</dbReference>
<dbReference type="PANTHER" id="PTHR21212">
    <property type="entry name" value="BERNARDINELLI-SEIP CONGENITAL LIPODYSTROPHY 2 HOMOLOG BSCL2 PROTEIN"/>
    <property type="match status" value="1"/>
</dbReference>
<dbReference type="PANTHER" id="PTHR21212:SF0">
    <property type="entry name" value="SEIPIN"/>
    <property type="match status" value="1"/>
</dbReference>
<feature type="region of interest" description="Disordered" evidence="7">
    <location>
        <begin position="373"/>
        <end position="474"/>
    </location>
</feature>
<dbReference type="OMA" id="GSILICW"/>
<evidence type="ECO:0000256" key="7">
    <source>
        <dbReference type="SAM" id="MobiDB-lite"/>
    </source>
</evidence>